<evidence type="ECO:0000313" key="6">
    <source>
        <dbReference type="EMBL" id="AMC93521.1"/>
    </source>
</evidence>
<dbReference type="STRING" id="1514105.AOC36_05855"/>
<proteinExistence type="inferred from homology"/>
<dbReference type="GO" id="GO:0006043">
    <property type="term" value="P:glucosamine catabolic process"/>
    <property type="evidence" value="ECO:0007669"/>
    <property type="project" value="TreeGrafter"/>
</dbReference>
<dbReference type="InterPro" id="IPR037171">
    <property type="entry name" value="NagB/RpiA_transferase-like"/>
</dbReference>
<comment type="pathway">
    <text evidence="4">Amino-sugar metabolism; N-acetylneuraminate degradation; D-fructose 6-phosphate from N-acetylneuraminate: step 5/5.</text>
</comment>
<organism evidence="6 7">
    <name type="scientific">Erysipelothrix larvae</name>
    <dbReference type="NCBI Taxonomy" id="1514105"/>
    <lineage>
        <taxon>Bacteria</taxon>
        <taxon>Bacillati</taxon>
        <taxon>Bacillota</taxon>
        <taxon>Erysipelotrichia</taxon>
        <taxon>Erysipelotrichales</taxon>
        <taxon>Erysipelotrichaceae</taxon>
        <taxon>Erysipelothrix</taxon>
    </lineage>
</organism>
<sequence length="236" mass="26192">MKLIIVKDNIEGAQKGFEIIEDAYKSNTLHTMGLATGSTPLTLYKRMVESDLDFSTVTSVNLDEYVGLTGDHPQSYRYFMEQNLFQYKPFKATYVPDGSNDNEQAVSDEYEAIIAAHPIDIQILGIGGNGHIGFNEPGSSFDSITRKVELKEETIEANARFFDSIDEVPTFAYSMGIKDILSAKKVLLFAYGEQKADAIRRLFEEDKTTDLPASALKDHSDVIVIVDEKAASALTQ</sequence>
<evidence type="ECO:0000256" key="1">
    <source>
        <dbReference type="ARBA" id="ARBA00000644"/>
    </source>
</evidence>
<dbReference type="Gene3D" id="3.40.50.1360">
    <property type="match status" value="1"/>
</dbReference>
<reference evidence="6 7" key="1">
    <citation type="submission" date="2015-10" db="EMBL/GenBank/DDBJ databases">
        <title>Erysipelothrix larvae sp. LV19 isolated from the larval gut of the rhinoceros beetle, Trypoxylus dichotomus.</title>
        <authorList>
            <person name="Lim S."/>
            <person name="Kim B.-C."/>
        </authorList>
    </citation>
    <scope>NUCLEOTIDE SEQUENCE [LARGE SCALE GENOMIC DNA]</scope>
    <source>
        <strain evidence="6 7">LV19</strain>
    </source>
</reference>
<dbReference type="CDD" id="cd01399">
    <property type="entry name" value="GlcN6P_deaminase"/>
    <property type="match status" value="1"/>
</dbReference>
<comment type="similarity">
    <text evidence="4">Belongs to the glucosamine/galactosamine-6-phosphate isomerase family. NagB subfamily.</text>
</comment>
<dbReference type="PANTHER" id="PTHR11280">
    <property type="entry name" value="GLUCOSAMINE-6-PHOSPHATE ISOMERASE"/>
    <property type="match status" value="1"/>
</dbReference>
<feature type="active site" description="Proton acceptor; for ring-opening step" evidence="4">
    <location>
        <position position="131"/>
    </location>
</feature>
<comment type="function">
    <text evidence="4">Catalyzes the reversible isomerization-deamination of glucosamine 6-phosphate (GlcN6P) to form fructose 6-phosphate (Fru6P) and ammonium ion.</text>
</comment>
<comment type="caution">
    <text evidence="4">Lacks conserved residue(s) required for the propagation of feature annotation.</text>
</comment>
<accession>A0A0X8GZZ0</accession>
<dbReference type="PANTHER" id="PTHR11280:SF5">
    <property type="entry name" value="GLUCOSAMINE-6-PHOSPHATE ISOMERASE"/>
    <property type="match status" value="1"/>
</dbReference>
<dbReference type="InterPro" id="IPR018321">
    <property type="entry name" value="Glucosamine6P_isomerase_CS"/>
</dbReference>
<keyword evidence="2 4" id="KW-0378">Hydrolase</keyword>
<dbReference type="InterPro" id="IPR006148">
    <property type="entry name" value="Glc/Gal-6P_isomerase"/>
</dbReference>
<evidence type="ECO:0000256" key="4">
    <source>
        <dbReference type="HAMAP-Rule" id="MF_01241"/>
    </source>
</evidence>
<gene>
    <name evidence="4" type="primary">nagB</name>
    <name evidence="6" type="ORF">AOC36_05855</name>
</gene>
<dbReference type="InterPro" id="IPR004547">
    <property type="entry name" value="Glucosamine6P_isomerase"/>
</dbReference>
<evidence type="ECO:0000313" key="7">
    <source>
        <dbReference type="Proteomes" id="UP000063781"/>
    </source>
</evidence>
<dbReference type="GO" id="GO:0004342">
    <property type="term" value="F:glucosamine-6-phosphate deaminase activity"/>
    <property type="evidence" value="ECO:0007669"/>
    <property type="project" value="UniProtKB-UniRule"/>
</dbReference>
<dbReference type="RefSeq" id="WP_067632385.1">
    <property type="nucleotide sequence ID" value="NZ_CP013213.1"/>
</dbReference>
<dbReference type="Proteomes" id="UP000063781">
    <property type="component" value="Chromosome"/>
</dbReference>
<evidence type="ECO:0000259" key="5">
    <source>
        <dbReference type="Pfam" id="PF01182"/>
    </source>
</evidence>
<dbReference type="GO" id="GO:0019262">
    <property type="term" value="P:N-acetylneuraminate catabolic process"/>
    <property type="evidence" value="ECO:0007669"/>
    <property type="project" value="UniProtKB-UniRule"/>
</dbReference>
<comment type="catalytic activity">
    <reaction evidence="1 4">
        <text>alpha-D-glucosamine 6-phosphate + H2O = beta-D-fructose 6-phosphate + NH4(+)</text>
        <dbReference type="Rhea" id="RHEA:12172"/>
        <dbReference type="ChEBI" id="CHEBI:15377"/>
        <dbReference type="ChEBI" id="CHEBI:28938"/>
        <dbReference type="ChEBI" id="CHEBI:57634"/>
        <dbReference type="ChEBI" id="CHEBI:75989"/>
        <dbReference type="EC" id="3.5.99.6"/>
    </reaction>
</comment>
<name>A0A0X8GZZ0_9FIRM</name>
<dbReference type="GO" id="GO:0006046">
    <property type="term" value="P:N-acetylglucosamine catabolic process"/>
    <property type="evidence" value="ECO:0007669"/>
    <property type="project" value="TreeGrafter"/>
</dbReference>
<dbReference type="OrthoDB" id="9791139at2"/>
<dbReference type="AlphaFoldDB" id="A0A0X8GZZ0"/>
<keyword evidence="3 4" id="KW-0119">Carbohydrate metabolism</keyword>
<feature type="active site" description="For ring-opening step" evidence="4">
    <location>
        <position position="136"/>
    </location>
</feature>
<dbReference type="EC" id="3.5.99.6" evidence="4"/>
<evidence type="ECO:0000256" key="3">
    <source>
        <dbReference type="ARBA" id="ARBA00023277"/>
    </source>
</evidence>
<keyword evidence="7" id="KW-1185">Reference proteome</keyword>
<feature type="active site" description="For ring-opening step" evidence="4">
    <location>
        <position position="129"/>
    </location>
</feature>
<feature type="active site" description="Proton acceptor; for enolization step" evidence="4">
    <location>
        <position position="63"/>
    </location>
</feature>
<dbReference type="SUPFAM" id="SSF100950">
    <property type="entry name" value="NagB/RpiA/CoA transferase-like"/>
    <property type="match status" value="1"/>
</dbReference>
<dbReference type="KEGG" id="erl:AOC36_05855"/>
<dbReference type="GO" id="GO:0005737">
    <property type="term" value="C:cytoplasm"/>
    <property type="evidence" value="ECO:0007669"/>
    <property type="project" value="TreeGrafter"/>
</dbReference>
<dbReference type="GO" id="GO:0005975">
    <property type="term" value="P:carbohydrate metabolic process"/>
    <property type="evidence" value="ECO:0007669"/>
    <property type="project" value="InterPro"/>
</dbReference>
<protein>
    <recommendedName>
        <fullName evidence="4">Glucosamine-6-phosphate deaminase</fullName>
        <ecNumber evidence="4">3.5.99.6</ecNumber>
    </recommendedName>
    <alternativeName>
        <fullName evidence="4">GlcN6P deaminase</fullName>
        <shortName evidence="4">GNPDA</shortName>
    </alternativeName>
    <alternativeName>
        <fullName evidence="4">Glucosamine-6-phosphate isomerase</fullName>
    </alternativeName>
</protein>
<dbReference type="FunFam" id="3.40.50.1360:FF:000003">
    <property type="entry name" value="Glucosamine-6-phosphate deaminase"/>
    <property type="match status" value="1"/>
</dbReference>
<evidence type="ECO:0000256" key="2">
    <source>
        <dbReference type="ARBA" id="ARBA00022801"/>
    </source>
</evidence>
<dbReference type="Pfam" id="PF01182">
    <property type="entry name" value="Glucosamine_iso"/>
    <property type="match status" value="1"/>
</dbReference>
<dbReference type="PROSITE" id="PS01161">
    <property type="entry name" value="GLC_GALNAC_ISOMERASE"/>
    <property type="match status" value="1"/>
</dbReference>
<feature type="domain" description="Glucosamine/galactosamine-6-phosphate isomerase" evidence="5">
    <location>
        <begin position="16"/>
        <end position="221"/>
    </location>
</feature>
<dbReference type="HAMAP" id="MF_01241">
    <property type="entry name" value="GlcN6P_deamin"/>
    <property type="match status" value="1"/>
</dbReference>
<dbReference type="UniPathway" id="UPA00629">
    <property type="reaction ID" value="UER00684"/>
</dbReference>
<dbReference type="EMBL" id="CP013213">
    <property type="protein sequence ID" value="AMC93521.1"/>
    <property type="molecule type" value="Genomic_DNA"/>
</dbReference>
<dbReference type="GO" id="GO:0042802">
    <property type="term" value="F:identical protein binding"/>
    <property type="evidence" value="ECO:0007669"/>
    <property type="project" value="TreeGrafter"/>
</dbReference>